<accession>A0A7D8Z6U0</accession>
<dbReference type="SUPFAM" id="SSF53335">
    <property type="entry name" value="S-adenosyl-L-methionine-dependent methyltransferases"/>
    <property type="match status" value="1"/>
</dbReference>
<proteinExistence type="inferred from homology"/>
<comment type="caution">
    <text evidence="6">The sequence shown here is derived from an EMBL/GenBank/DDBJ whole genome shotgun (WGS) entry which is preliminary data.</text>
</comment>
<dbReference type="Gene3D" id="3.40.50.150">
    <property type="entry name" value="Vaccinia Virus protein VP39"/>
    <property type="match status" value="1"/>
</dbReference>
<dbReference type="Proteomes" id="UP000481288">
    <property type="component" value="Unassembled WGS sequence"/>
</dbReference>
<evidence type="ECO:0000256" key="1">
    <source>
        <dbReference type="ARBA" id="ARBA00008361"/>
    </source>
</evidence>
<feature type="compositionally biased region" description="Polar residues" evidence="4">
    <location>
        <begin position="1"/>
        <end position="26"/>
    </location>
</feature>
<dbReference type="PANTHER" id="PTHR12176">
    <property type="entry name" value="SAM-DEPENDENT METHYLTRANSFERASE SUPERFAMILY PROTEIN"/>
    <property type="match status" value="1"/>
</dbReference>
<protein>
    <submittedName>
        <fullName evidence="6">Endothelin-converting enzyme 2</fullName>
    </submittedName>
</protein>
<dbReference type="Pfam" id="PF13649">
    <property type="entry name" value="Methyltransf_25"/>
    <property type="match status" value="1"/>
</dbReference>
<feature type="domain" description="Methyltransferase" evidence="5">
    <location>
        <begin position="66"/>
        <end position="167"/>
    </location>
</feature>
<name>A0A7D8Z6U0_9HELO</name>
<comment type="similarity">
    <text evidence="1">Belongs to the methyltransferase superfamily.</text>
</comment>
<dbReference type="AlphaFoldDB" id="A0A7D8Z6U0"/>
<keyword evidence="2" id="KW-0489">Methyltransferase</keyword>
<keyword evidence="3" id="KW-0808">Transferase</keyword>
<evidence type="ECO:0000256" key="2">
    <source>
        <dbReference type="ARBA" id="ARBA00022603"/>
    </source>
</evidence>
<feature type="region of interest" description="Disordered" evidence="4">
    <location>
        <begin position="1"/>
        <end position="34"/>
    </location>
</feature>
<evidence type="ECO:0000256" key="3">
    <source>
        <dbReference type="ARBA" id="ARBA00022679"/>
    </source>
</evidence>
<evidence type="ECO:0000313" key="6">
    <source>
        <dbReference type="EMBL" id="TVY54535.1"/>
    </source>
</evidence>
<dbReference type="InterPro" id="IPR041698">
    <property type="entry name" value="Methyltransf_25"/>
</dbReference>
<dbReference type="InterPro" id="IPR051419">
    <property type="entry name" value="Lys/N-term_MeTrsfase_sf"/>
</dbReference>
<sequence length="219" mass="24949">MSSQSELKELSSPTFWDNRYTTSNTDQDGDENPETTIESFEWFRDFSKLRPFLEKWLPGPGGEEKILHLGCGNSTLTADLHTLGYTHQLSVDFSHVVIQAMKLKYAALGGDTEWRVMDVRALEMGDASVDVAVDKGTLDAFLYGSLWDRGGGEGECWEVARVLKPGGRWLYITYRQPHFMKPLLVRDDKWEVEVEVLEDPDGGGGFEYFGFIMKRHQNR</sequence>
<dbReference type="OrthoDB" id="411785at2759"/>
<reference evidence="6 7" key="1">
    <citation type="submission" date="2018-05" db="EMBL/GenBank/DDBJ databases">
        <title>Whole genome sequencing for identification of molecular markers to develop diagnostic detection tools for the regulated plant pathogen Lachnellula willkommii.</title>
        <authorList>
            <person name="Giroux E."/>
            <person name="Bilodeau G."/>
        </authorList>
    </citation>
    <scope>NUCLEOTIDE SEQUENCE [LARGE SCALE GENOMIC DNA]</scope>
    <source>
        <strain evidence="6 7">CBS 625.97</strain>
    </source>
</reference>
<dbReference type="GO" id="GO:0032259">
    <property type="term" value="P:methylation"/>
    <property type="evidence" value="ECO:0007669"/>
    <property type="project" value="UniProtKB-KW"/>
</dbReference>
<evidence type="ECO:0000313" key="7">
    <source>
        <dbReference type="Proteomes" id="UP000481288"/>
    </source>
</evidence>
<evidence type="ECO:0000256" key="4">
    <source>
        <dbReference type="SAM" id="MobiDB-lite"/>
    </source>
</evidence>
<dbReference type="InterPro" id="IPR029063">
    <property type="entry name" value="SAM-dependent_MTases_sf"/>
</dbReference>
<dbReference type="GO" id="GO:0008168">
    <property type="term" value="F:methyltransferase activity"/>
    <property type="evidence" value="ECO:0007669"/>
    <property type="project" value="UniProtKB-KW"/>
</dbReference>
<organism evidence="6 7">
    <name type="scientific">Lachnellula cervina</name>
    <dbReference type="NCBI Taxonomy" id="1316786"/>
    <lineage>
        <taxon>Eukaryota</taxon>
        <taxon>Fungi</taxon>
        <taxon>Dikarya</taxon>
        <taxon>Ascomycota</taxon>
        <taxon>Pezizomycotina</taxon>
        <taxon>Leotiomycetes</taxon>
        <taxon>Helotiales</taxon>
        <taxon>Lachnaceae</taxon>
        <taxon>Lachnellula</taxon>
    </lineage>
</organism>
<evidence type="ECO:0000259" key="5">
    <source>
        <dbReference type="Pfam" id="PF13649"/>
    </source>
</evidence>
<gene>
    <name evidence="6" type="primary">Ece2</name>
    <name evidence="6" type="ORF">LCER1_G004260</name>
</gene>
<dbReference type="PANTHER" id="PTHR12176:SF80">
    <property type="entry name" value="EEF1A LYSINE METHYLTRANSFERASE 4"/>
    <property type="match status" value="1"/>
</dbReference>
<dbReference type="EMBL" id="QGMG01000331">
    <property type="protein sequence ID" value="TVY54535.1"/>
    <property type="molecule type" value="Genomic_DNA"/>
</dbReference>
<keyword evidence="7" id="KW-1185">Reference proteome</keyword>
<dbReference type="CDD" id="cd02440">
    <property type="entry name" value="AdoMet_MTases"/>
    <property type="match status" value="1"/>
</dbReference>